<sequence length="65" mass="7195">MCTLYPPRSAVFLLFSTTTTALYSAPTDSNQAGHMIRSNSCRPETRIFTGDITRSSRGTETRSFS</sequence>
<keyword evidence="1" id="KW-0732">Signal</keyword>
<dbReference type="InParanoid" id="A0A0C3F945"/>
<dbReference type="HOGENOM" id="CLU_206748_0_0_1"/>
<gene>
    <name evidence="2" type="ORF">PILCRDRAFT_826587</name>
</gene>
<keyword evidence="3" id="KW-1185">Reference proteome</keyword>
<dbReference type="EMBL" id="KN833037">
    <property type="protein sequence ID" value="KIM76221.1"/>
    <property type="molecule type" value="Genomic_DNA"/>
</dbReference>
<evidence type="ECO:0008006" key="4">
    <source>
        <dbReference type="Google" id="ProtNLM"/>
    </source>
</evidence>
<protein>
    <recommendedName>
        <fullName evidence="4">Secreted protein</fullName>
    </recommendedName>
</protein>
<reference evidence="2 3" key="1">
    <citation type="submission" date="2014-04" db="EMBL/GenBank/DDBJ databases">
        <authorList>
            <consortium name="DOE Joint Genome Institute"/>
            <person name="Kuo A."/>
            <person name="Tarkka M."/>
            <person name="Buscot F."/>
            <person name="Kohler A."/>
            <person name="Nagy L.G."/>
            <person name="Floudas D."/>
            <person name="Copeland A."/>
            <person name="Barry K.W."/>
            <person name="Cichocki N."/>
            <person name="Veneault-Fourrey C."/>
            <person name="LaButti K."/>
            <person name="Lindquist E.A."/>
            <person name="Lipzen A."/>
            <person name="Lundell T."/>
            <person name="Morin E."/>
            <person name="Murat C."/>
            <person name="Sun H."/>
            <person name="Tunlid A."/>
            <person name="Henrissat B."/>
            <person name="Grigoriev I.V."/>
            <person name="Hibbett D.S."/>
            <person name="Martin F."/>
            <person name="Nordberg H.P."/>
            <person name="Cantor M.N."/>
            <person name="Hua S.X."/>
        </authorList>
    </citation>
    <scope>NUCLEOTIDE SEQUENCE [LARGE SCALE GENOMIC DNA]</scope>
    <source>
        <strain evidence="2 3">F 1598</strain>
    </source>
</reference>
<evidence type="ECO:0000313" key="2">
    <source>
        <dbReference type="EMBL" id="KIM76221.1"/>
    </source>
</evidence>
<dbReference type="AlphaFoldDB" id="A0A0C3F945"/>
<accession>A0A0C3F945</accession>
<dbReference type="Proteomes" id="UP000054166">
    <property type="component" value="Unassembled WGS sequence"/>
</dbReference>
<name>A0A0C3F945_PILCF</name>
<proteinExistence type="predicted"/>
<feature type="chain" id="PRO_5002164166" description="Secreted protein" evidence="1">
    <location>
        <begin position="22"/>
        <end position="65"/>
    </location>
</feature>
<evidence type="ECO:0000313" key="3">
    <source>
        <dbReference type="Proteomes" id="UP000054166"/>
    </source>
</evidence>
<reference evidence="3" key="2">
    <citation type="submission" date="2015-01" db="EMBL/GenBank/DDBJ databases">
        <title>Evolutionary Origins and Diversification of the Mycorrhizal Mutualists.</title>
        <authorList>
            <consortium name="DOE Joint Genome Institute"/>
            <consortium name="Mycorrhizal Genomics Consortium"/>
            <person name="Kohler A."/>
            <person name="Kuo A."/>
            <person name="Nagy L.G."/>
            <person name="Floudas D."/>
            <person name="Copeland A."/>
            <person name="Barry K.W."/>
            <person name="Cichocki N."/>
            <person name="Veneault-Fourrey C."/>
            <person name="LaButti K."/>
            <person name="Lindquist E.A."/>
            <person name="Lipzen A."/>
            <person name="Lundell T."/>
            <person name="Morin E."/>
            <person name="Murat C."/>
            <person name="Riley R."/>
            <person name="Ohm R."/>
            <person name="Sun H."/>
            <person name="Tunlid A."/>
            <person name="Henrissat B."/>
            <person name="Grigoriev I.V."/>
            <person name="Hibbett D.S."/>
            <person name="Martin F."/>
        </authorList>
    </citation>
    <scope>NUCLEOTIDE SEQUENCE [LARGE SCALE GENOMIC DNA]</scope>
    <source>
        <strain evidence="3">F 1598</strain>
    </source>
</reference>
<evidence type="ECO:0000256" key="1">
    <source>
        <dbReference type="SAM" id="SignalP"/>
    </source>
</evidence>
<organism evidence="2 3">
    <name type="scientific">Piloderma croceum (strain F 1598)</name>
    <dbReference type="NCBI Taxonomy" id="765440"/>
    <lineage>
        <taxon>Eukaryota</taxon>
        <taxon>Fungi</taxon>
        <taxon>Dikarya</taxon>
        <taxon>Basidiomycota</taxon>
        <taxon>Agaricomycotina</taxon>
        <taxon>Agaricomycetes</taxon>
        <taxon>Agaricomycetidae</taxon>
        <taxon>Atheliales</taxon>
        <taxon>Atheliaceae</taxon>
        <taxon>Piloderma</taxon>
    </lineage>
</organism>
<feature type="signal peptide" evidence="1">
    <location>
        <begin position="1"/>
        <end position="21"/>
    </location>
</feature>